<accession>A0A514TU83</accession>
<evidence type="ECO:0000256" key="1">
    <source>
        <dbReference type="SAM" id="Phobius"/>
    </source>
</evidence>
<keyword evidence="1" id="KW-0472">Membrane</keyword>
<reference evidence="2 3" key="1">
    <citation type="submission" date="2019-04" db="EMBL/GenBank/DDBJ databases">
        <title>Nine Novel Phages from a Plateau Lake in Southwest China Provide Insights into Aeromonas Phage Diversity.</title>
        <authorList>
            <person name="Xiao W."/>
            <person name="Bai M."/>
        </authorList>
    </citation>
    <scope>NUCLEOTIDE SEQUENCE [LARGE SCALE GENOMIC DNA]</scope>
</reference>
<dbReference type="Proteomes" id="UP000316563">
    <property type="component" value="Segment"/>
</dbReference>
<evidence type="ECO:0008006" key="4">
    <source>
        <dbReference type="Google" id="ProtNLM"/>
    </source>
</evidence>
<keyword evidence="3" id="KW-1185">Reference proteome</keyword>
<proteinExistence type="predicted"/>
<dbReference type="EMBL" id="MK804892">
    <property type="protein sequence ID" value="QDJ96114.1"/>
    <property type="molecule type" value="Genomic_DNA"/>
</dbReference>
<name>A0A514TU83_9CAUD</name>
<keyword evidence="1" id="KW-0812">Transmembrane</keyword>
<keyword evidence="1" id="KW-1133">Transmembrane helix</keyword>
<sequence>MNWMDIGKQAIQMGAPILGGALGGPAGAAVGAMIANQFGVDDPTPGNIMAAIKADPDAAMKLREVELRHQERLIELENDRFRIETADVQDARKVHQHHWMPSALTICLMLMFGCAFGSLIFLSMPEGNRDMVNFMLGQLSGWLSGAVVYWVGSTRASANKDMMRGGK</sequence>
<evidence type="ECO:0000313" key="3">
    <source>
        <dbReference type="Proteomes" id="UP000316563"/>
    </source>
</evidence>
<gene>
    <name evidence="2" type="ORF">4D05_001</name>
</gene>
<feature type="transmembrane region" description="Helical" evidence="1">
    <location>
        <begin position="102"/>
        <end position="122"/>
    </location>
</feature>
<organism evidence="2 3">
    <name type="scientific">Aeromonas phage 4_D05</name>
    <dbReference type="NCBI Taxonomy" id="2588099"/>
    <lineage>
        <taxon>Viruses</taxon>
        <taxon>Duplodnaviria</taxon>
        <taxon>Heunggongvirae</taxon>
        <taxon>Uroviricota</taxon>
        <taxon>Caudoviricetes</taxon>
        <taxon>Kunmingvirus</taxon>
        <taxon>Kunmingvirus kv4D05</taxon>
    </lineage>
</organism>
<protein>
    <recommendedName>
        <fullName evidence="4">Holin</fullName>
    </recommendedName>
</protein>
<feature type="transmembrane region" description="Helical" evidence="1">
    <location>
        <begin position="134"/>
        <end position="152"/>
    </location>
</feature>
<evidence type="ECO:0000313" key="2">
    <source>
        <dbReference type="EMBL" id="QDJ96114.1"/>
    </source>
</evidence>